<feature type="compositionally biased region" description="Basic residues" evidence="1">
    <location>
        <begin position="175"/>
        <end position="187"/>
    </location>
</feature>
<accession>A0AAV2HDN0</accession>
<comment type="caution">
    <text evidence="2">The sequence shown here is derived from an EMBL/GenBank/DDBJ whole genome shotgun (WGS) entry which is preliminary data.</text>
</comment>
<gene>
    <name evidence="2" type="ORF">GSLYS_00005980001</name>
</gene>
<dbReference type="AlphaFoldDB" id="A0AAV2HDN0"/>
<dbReference type="EMBL" id="CAXITT010000100">
    <property type="protein sequence ID" value="CAL1531885.1"/>
    <property type="molecule type" value="Genomic_DNA"/>
</dbReference>
<feature type="region of interest" description="Disordered" evidence="1">
    <location>
        <begin position="153"/>
        <end position="187"/>
    </location>
</feature>
<feature type="region of interest" description="Disordered" evidence="1">
    <location>
        <begin position="1"/>
        <end position="35"/>
    </location>
</feature>
<evidence type="ECO:0000313" key="3">
    <source>
        <dbReference type="Proteomes" id="UP001497497"/>
    </source>
</evidence>
<evidence type="ECO:0000256" key="1">
    <source>
        <dbReference type="SAM" id="MobiDB-lite"/>
    </source>
</evidence>
<dbReference type="Proteomes" id="UP001497497">
    <property type="component" value="Unassembled WGS sequence"/>
</dbReference>
<organism evidence="2 3">
    <name type="scientific">Lymnaea stagnalis</name>
    <name type="common">Great pond snail</name>
    <name type="synonym">Helix stagnalis</name>
    <dbReference type="NCBI Taxonomy" id="6523"/>
    <lineage>
        <taxon>Eukaryota</taxon>
        <taxon>Metazoa</taxon>
        <taxon>Spiralia</taxon>
        <taxon>Lophotrochozoa</taxon>
        <taxon>Mollusca</taxon>
        <taxon>Gastropoda</taxon>
        <taxon>Heterobranchia</taxon>
        <taxon>Euthyneura</taxon>
        <taxon>Panpulmonata</taxon>
        <taxon>Hygrophila</taxon>
        <taxon>Lymnaeoidea</taxon>
        <taxon>Lymnaeidae</taxon>
        <taxon>Lymnaea</taxon>
    </lineage>
</organism>
<sequence>MSALPQSSSSLDDGSLKASKAETSPIALEPVSSTEFLDEVEINKEEKGLSECKQFTVTNICEKDKLIISIKSCDKWGLQANLGFGQRQKKQSKDMKKSERDKGKKLSNSSKVNEDAVSSSNEDRSNSGETGGASQSKCLRQKKQIKYTFYSEDIDTSDGNSSCYSDEDFSFQKARSSKTKRRQKAGE</sequence>
<feature type="compositionally biased region" description="Polar residues" evidence="1">
    <location>
        <begin position="1"/>
        <end position="12"/>
    </location>
</feature>
<feature type="region of interest" description="Disordered" evidence="1">
    <location>
        <begin position="84"/>
        <end position="138"/>
    </location>
</feature>
<evidence type="ECO:0000313" key="2">
    <source>
        <dbReference type="EMBL" id="CAL1531885.1"/>
    </source>
</evidence>
<reference evidence="2 3" key="1">
    <citation type="submission" date="2024-04" db="EMBL/GenBank/DDBJ databases">
        <authorList>
            <consortium name="Genoscope - CEA"/>
            <person name="William W."/>
        </authorList>
    </citation>
    <scope>NUCLEOTIDE SEQUENCE [LARGE SCALE GENOMIC DNA]</scope>
</reference>
<feature type="non-terminal residue" evidence="2">
    <location>
        <position position="187"/>
    </location>
</feature>
<proteinExistence type="predicted"/>
<protein>
    <submittedName>
        <fullName evidence="2">Uncharacterized protein</fullName>
    </submittedName>
</protein>
<feature type="compositionally biased region" description="Basic and acidic residues" evidence="1">
    <location>
        <begin position="91"/>
        <end position="104"/>
    </location>
</feature>
<keyword evidence="3" id="KW-1185">Reference proteome</keyword>
<name>A0AAV2HDN0_LYMST</name>
<feature type="compositionally biased region" description="Polar residues" evidence="1">
    <location>
        <begin position="106"/>
        <end position="120"/>
    </location>
</feature>